<dbReference type="AlphaFoldDB" id="A0A126V6P3"/>
<dbReference type="Pfam" id="PF00027">
    <property type="entry name" value="cNMP_binding"/>
    <property type="match status" value="1"/>
</dbReference>
<sequence length="303" mass="33099">MFAPKRLAKKFAETSIADPLAQFSGEDRDRRILRILGENPAIGADTDVLDFFMLAGELKGFMQGHEIITQNSNDNDVFFILSGEVDILTDGQKVASRSAPVQVGEMAAMKPGEVRTATVRVRSQTAAMWRVSGTKFQDILEANPSYRDRLSSDLVHRFRQRMSIGKIARSNGIFNWTAVSAMLGVIAFVAALVLTQMVSFSLIQSSVLSIASGLGLFLLSMMCNPDLIYRNMFRLSGFGIISIVVYGSASWALSVDGQDQPLPFLLDFNTGGEIKASVLFVTIAGLLVLAIISSNSDLRMKDK</sequence>
<accession>A0A126V6P3</accession>
<dbReference type="KEGG" id="hat:RC74_21430"/>
<keyword evidence="1" id="KW-1133">Transmembrane helix</keyword>
<dbReference type="CDD" id="cd00038">
    <property type="entry name" value="CAP_ED"/>
    <property type="match status" value="1"/>
</dbReference>
<reference evidence="3 4" key="1">
    <citation type="submission" date="2016-02" db="EMBL/GenBank/DDBJ databases">
        <title>Complete genome sequence of Halocynthiibacter arcticus PAMC 20958t from arctic marine sediment.</title>
        <authorList>
            <person name="Lee Y.M."/>
            <person name="Baek K."/>
            <person name="Lee H.K."/>
            <person name="Shin S.C."/>
        </authorList>
    </citation>
    <scope>NUCLEOTIDE SEQUENCE [LARGE SCALE GENOMIC DNA]</scope>
    <source>
        <strain evidence="3">PAMC 20958</strain>
        <plasmid evidence="4">Plasmid</plasmid>
    </source>
</reference>
<name>A0A126V6P3_9RHOB</name>
<dbReference type="SUPFAM" id="SSF51206">
    <property type="entry name" value="cAMP-binding domain-like"/>
    <property type="match status" value="1"/>
</dbReference>
<feature type="transmembrane region" description="Helical" evidence="1">
    <location>
        <begin position="235"/>
        <end position="254"/>
    </location>
</feature>
<feature type="domain" description="Cyclic nucleotide-binding" evidence="2">
    <location>
        <begin position="61"/>
        <end position="157"/>
    </location>
</feature>
<keyword evidence="1" id="KW-0472">Membrane</keyword>
<geneLocation type="plasmid" evidence="3">
    <name>unnamed</name>
</geneLocation>
<feature type="transmembrane region" description="Helical" evidence="1">
    <location>
        <begin position="274"/>
        <end position="293"/>
    </location>
</feature>
<evidence type="ECO:0000313" key="4">
    <source>
        <dbReference type="Proteomes" id="UP000070371"/>
    </source>
</evidence>
<organism evidence="3 4">
    <name type="scientific">Falsihalocynthiibacter arcticus</name>
    <dbReference type="NCBI Taxonomy" id="1579316"/>
    <lineage>
        <taxon>Bacteria</taxon>
        <taxon>Pseudomonadati</taxon>
        <taxon>Pseudomonadota</taxon>
        <taxon>Alphaproteobacteria</taxon>
        <taxon>Rhodobacterales</taxon>
        <taxon>Roseobacteraceae</taxon>
        <taxon>Falsihalocynthiibacter</taxon>
    </lineage>
</organism>
<dbReference type="RefSeq" id="WP_039003173.1">
    <property type="nucleotide sequence ID" value="NZ_CP014328.1"/>
</dbReference>
<dbReference type="InterPro" id="IPR014710">
    <property type="entry name" value="RmlC-like_jellyroll"/>
</dbReference>
<dbReference type="Gene3D" id="2.60.120.10">
    <property type="entry name" value="Jelly Rolls"/>
    <property type="match status" value="1"/>
</dbReference>
<evidence type="ECO:0000256" key="1">
    <source>
        <dbReference type="SAM" id="Phobius"/>
    </source>
</evidence>
<proteinExistence type="predicted"/>
<dbReference type="OrthoDB" id="5497289at2"/>
<gene>
    <name evidence="3" type="ORF">RC74_21430</name>
</gene>
<feature type="transmembrane region" description="Helical" evidence="1">
    <location>
        <begin position="200"/>
        <end position="223"/>
    </location>
</feature>
<dbReference type="EMBL" id="CP014328">
    <property type="protein sequence ID" value="AML53817.1"/>
    <property type="molecule type" value="Genomic_DNA"/>
</dbReference>
<keyword evidence="4" id="KW-1185">Reference proteome</keyword>
<dbReference type="Proteomes" id="UP000070371">
    <property type="component" value="Plasmid unnamed"/>
</dbReference>
<keyword evidence="3" id="KW-0614">Plasmid</keyword>
<protein>
    <recommendedName>
        <fullName evidence="2">Cyclic nucleotide-binding domain-containing protein</fullName>
    </recommendedName>
</protein>
<dbReference type="PROSITE" id="PS50042">
    <property type="entry name" value="CNMP_BINDING_3"/>
    <property type="match status" value="1"/>
</dbReference>
<evidence type="ECO:0000313" key="3">
    <source>
        <dbReference type="EMBL" id="AML53817.1"/>
    </source>
</evidence>
<dbReference type="InterPro" id="IPR000595">
    <property type="entry name" value="cNMP-bd_dom"/>
</dbReference>
<keyword evidence="1" id="KW-0812">Transmembrane</keyword>
<evidence type="ECO:0000259" key="2">
    <source>
        <dbReference type="PROSITE" id="PS50042"/>
    </source>
</evidence>
<dbReference type="InterPro" id="IPR018490">
    <property type="entry name" value="cNMP-bd_dom_sf"/>
</dbReference>
<feature type="transmembrane region" description="Helical" evidence="1">
    <location>
        <begin position="173"/>
        <end position="194"/>
    </location>
</feature>